<keyword evidence="4 9" id="KW-0812">Transmembrane</keyword>
<dbReference type="Proteomes" id="UP000009183">
    <property type="component" value="Chromosome 9"/>
</dbReference>
<keyword evidence="8 9" id="KW-0472">Membrane</keyword>
<dbReference type="ExpressionAtlas" id="D7T3T2">
    <property type="expression patterns" value="baseline"/>
</dbReference>
<evidence type="ECO:0000313" key="10">
    <source>
        <dbReference type="EMBL" id="CBI25164.3"/>
    </source>
</evidence>
<dbReference type="PANTHER" id="PTHR21304">
    <property type="entry name" value="MICOS COMPLEX SUBUNIT MIC10"/>
    <property type="match status" value="1"/>
</dbReference>
<organism evidence="10 11">
    <name type="scientific">Vitis vinifera</name>
    <name type="common">Grape</name>
    <dbReference type="NCBI Taxonomy" id="29760"/>
    <lineage>
        <taxon>Eukaryota</taxon>
        <taxon>Viridiplantae</taxon>
        <taxon>Streptophyta</taxon>
        <taxon>Embryophyta</taxon>
        <taxon>Tracheophyta</taxon>
        <taxon>Spermatophyta</taxon>
        <taxon>Magnoliopsida</taxon>
        <taxon>eudicotyledons</taxon>
        <taxon>Gunneridae</taxon>
        <taxon>Pentapetalae</taxon>
        <taxon>rosids</taxon>
        <taxon>Vitales</taxon>
        <taxon>Vitaceae</taxon>
        <taxon>Viteae</taxon>
        <taxon>Vitis</taxon>
    </lineage>
</organism>
<dbReference type="InterPro" id="IPR007512">
    <property type="entry name" value="Mic10"/>
</dbReference>
<dbReference type="STRING" id="29760.D7T3T2"/>
<dbReference type="HOGENOM" id="CLU_2241566_0_0_1"/>
<protein>
    <submittedName>
        <fullName evidence="10">Uncharacterized protein</fullName>
    </submittedName>
</protein>
<dbReference type="AlphaFoldDB" id="D7T3T2"/>
<evidence type="ECO:0000313" key="11">
    <source>
        <dbReference type="Proteomes" id="UP000009183"/>
    </source>
</evidence>
<dbReference type="EMBL" id="FN595513">
    <property type="protein sequence ID" value="CBI25164.3"/>
    <property type="molecule type" value="Genomic_DNA"/>
</dbReference>
<keyword evidence="7" id="KW-0496">Mitochondrion</keyword>
<reference evidence="11" key="1">
    <citation type="journal article" date="2007" name="Nature">
        <title>The grapevine genome sequence suggests ancestral hexaploidization in major angiosperm phyla.</title>
        <authorList>
            <consortium name="The French-Italian Public Consortium for Grapevine Genome Characterization."/>
            <person name="Jaillon O."/>
            <person name="Aury J.-M."/>
            <person name="Noel B."/>
            <person name="Policriti A."/>
            <person name="Clepet C."/>
            <person name="Casagrande A."/>
            <person name="Choisne N."/>
            <person name="Aubourg S."/>
            <person name="Vitulo N."/>
            <person name="Jubin C."/>
            <person name="Vezzi A."/>
            <person name="Legeai F."/>
            <person name="Hugueney P."/>
            <person name="Dasilva C."/>
            <person name="Horner D."/>
            <person name="Mica E."/>
            <person name="Jublot D."/>
            <person name="Poulain J."/>
            <person name="Bruyere C."/>
            <person name="Billault A."/>
            <person name="Segurens B."/>
            <person name="Gouyvenoux M."/>
            <person name="Ugarte E."/>
            <person name="Cattonaro F."/>
            <person name="Anthouard V."/>
            <person name="Vico V."/>
            <person name="Del Fabbro C."/>
            <person name="Alaux M."/>
            <person name="Di Gaspero G."/>
            <person name="Dumas V."/>
            <person name="Felice N."/>
            <person name="Paillard S."/>
            <person name="Juman I."/>
            <person name="Moroldo M."/>
            <person name="Scalabrin S."/>
            <person name="Canaguier A."/>
            <person name="Le Clainche I."/>
            <person name="Malacrida G."/>
            <person name="Durand E."/>
            <person name="Pesole G."/>
            <person name="Laucou V."/>
            <person name="Chatelet P."/>
            <person name="Merdinoglu D."/>
            <person name="Delledonne M."/>
            <person name="Pezzotti M."/>
            <person name="Lecharny A."/>
            <person name="Scarpelli C."/>
            <person name="Artiguenave F."/>
            <person name="Pe M.E."/>
            <person name="Valle G."/>
            <person name="Morgante M."/>
            <person name="Caboche M."/>
            <person name="Adam-Blondon A.-F."/>
            <person name="Weissenbach J."/>
            <person name="Quetier F."/>
            <person name="Wincker P."/>
        </authorList>
    </citation>
    <scope>NUCLEOTIDE SEQUENCE [LARGE SCALE GENOMIC DNA]</scope>
    <source>
        <strain evidence="11">cv. Pinot noir / PN40024</strain>
    </source>
</reference>
<evidence type="ECO:0000256" key="9">
    <source>
        <dbReference type="SAM" id="Phobius"/>
    </source>
</evidence>
<evidence type="ECO:0000256" key="2">
    <source>
        <dbReference type="ARBA" id="ARBA00004434"/>
    </source>
</evidence>
<feature type="transmembrane region" description="Helical" evidence="9">
    <location>
        <begin position="65"/>
        <end position="91"/>
    </location>
</feature>
<sequence>MSGNPVTRWAFVDFGVGLGLGSAYIECSQKFGGYPTKFLPPKISNVPSQVGAIQTYKLFYIGFNLWNLLVVFSYSLLYLTLRLVLGAYWLLLYTCLRKQHQNVIF</sequence>
<evidence type="ECO:0000256" key="1">
    <source>
        <dbReference type="ARBA" id="ARBA00002689"/>
    </source>
</evidence>
<proteinExistence type="inferred from homology"/>
<evidence type="ECO:0000256" key="8">
    <source>
        <dbReference type="ARBA" id="ARBA00023136"/>
    </source>
</evidence>
<evidence type="ECO:0000256" key="4">
    <source>
        <dbReference type="ARBA" id="ARBA00022692"/>
    </source>
</evidence>
<dbReference type="Pfam" id="PF04418">
    <property type="entry name" value="DUF543"/>
    <property type="match status" value="1"/>
</dbReference>
<dbReference type="GO" id="GO:0005739">
    <property type="term" value="C:mitochondrion"/>
    <property type="evidence" value="ECO:0000318"/>
    <property type="project" value="GO_Central"/>
</dbReference>
<dbReference type="PANTHER" id="PTHR21304:SF0">
    <property type="entry name" value="MICOS COMPLEX SUBUNIT MIC10"/>
    <property type="match status" value="1"/>
</dbReference>
<accession>D7T3T2</accession>
<dbReference type="PaxDb" id="29760-VIT_09s0018g00220.t01"/>
<keyword evidence="6 9" id="KW-1133">Transmembrane helix</keyword>
<comment type="similarity">
    <text evidence="3">Belongs to the MICOS complex subunit Mic10 family.</text>
</comment>
<comment type="subcellular location">
    <subcellularLocation>
        <location evidence="2">Mitochondrion inner membrane</location>
        <topology evidence="2">Single-pass membrane protein</topology>
    </subcellularLocation>
</comment>
<keyword evidence="11" id="KW-1185">Reference proteome</keyword>
<dbReference type="InParanoid" id="D7T3T2"/>
<gene>
    <name evidence="10" type="ordered locus">VIT_09s0018g00220</name>
</gene>
<dbReference type="GO" id="GO:0061617">
    <property type="term" value="C:MICOS complex"/>
    <property type="evidence" value="ECO:0007669"/>
    <property type="project" value="InterPro"/>
</dbReference>
<evidence type="ECO:0000256" key="3">
    <source>
        <dbReference type="ARBA" id="ARBA00006792"/>
    </source>
</evidence>
<name>D7T3T2_VITVI</name>
<comment type="function">
    <text evidence="1">Component of the MICOS complex, a large protein complex of the mitochondrial inner membrane that plays crucial roles in the maintenance of crista junctions, inner membrane architecture, and formation of contact sites to the outer membrane.</text>
</comment>
<evidence type="ECO:0000256" key="6">
    <source>
        <dbReference type="ARBA" id="ARBA00022989"/>
    </source>
</evidence>
<keyword evidence="5" id="KW-0999">Mitochondrion inner membrane</keyword>
<evidence type="ECO:0000256" key="5">
    <source>
        <dbReference type="ARBA" id="ARBA00022792"/>
    </source>
</evidence>
<evidence type="ECO:0000256" key="7">
    <source>
        <dbReference type="ARBA" id="ARBA00023128"/>
    </source>
</evidence>